<proteinExistence type="predicted"/>
<gene>
    <name evidence="1" type="ORF">Esi_0483_0003</name>
</gene>
<organism evidence="1 2">
    <name type="scientific">Ectocarpus siliculosus</name>
    <name type="common">Brown alga</name>
    <name type="synonym">Conferva siliculosa</name>
    <dbReference type="NCBI Taxonomy" id="2880"/>
    <lineage>
        <taxon>Eukaryota</taxon>
        <taxon>Sar</taxon>
        <taxon>Stramenopiles</taxon>
        <taxon>Ochrophyta</taxon>
        <taxon>PX clade</taxon>
        <taxon>Phaeophyceae</taxon>
        <taxon>Ectocarpales</taxon>
        <taxon>Ectocarpaceae</taxon>
        <taxon>Ectocarpus</taxon>
    </lineage>
</organism>
<sequence length="400" mass="45051">MMAVCSFGLRLPLDLSRPFHQVSPVCVRVEHRTSCRETSVRVPQGLMNGARPWRAATRLAQLVLVWSGSEPEPALSILKDCVSLLEKEFAFSAPAFPAVPLLPTMPGPSRSSCLNALVIALNETCNGESWYTSTKELQLASLEFCVACRNYQTLHLKVDAQIPRRLLARADAPPPHPELLCRTRVPRLRARRVTWGMRKAAELSIPIFAMTDVDCLKFGETSLEALRLWHGRDGWKRSSFSFLHYSTSRSVWSSGQHLCRRLNSVAVVIARAYDWICDRCRRKRDNDVLVLRPTHRQPWLAYVFASTPLGDDFKQSLQGLGTWMPNLEVLRLFDFRDPDFGNDSLLLGIGWPTGLRQLAVYECTKMDGVTIPSTVEVLYKVVQTCSFDGARSSGYCSTFD</sequence>
<dbReference type="Proteomes" id="UP000002630">
    <property type="component" value="Unassembled WGS sequence"/>
</dbReference>
<accession>D7G2S9</accession>
<dbReference type="InParanoid" id="D7G2S9"/>
<keyword evidence="2" id="KW-1185">Reference proteome</keyword>
<name>D7G2S9_ECTSI</name>
<reference evidence="1 2" key="1">
    <citation type="journal article" date="2010" name="Nature">
        <title>The Ectocarpus genome and the independent evolution of multicellularity in brown algae.</title>
        <authorList>
            <person name="Cock J.M."/>
            <person name="Sterck L."/>
            <person name="Rouze P."/>
            <person name="Scornet D."/>
            <person name="Allen A.E."/>
            <person name="Amoutzias G."/>
            <person name="Anthouard V."/>
            <person name="Artiguenave F."/>
            <person name="Aury J.M."/>
            <person name="Badger J.H."/>
            <person name="Beszteri B."/>
            <person name="Billiau K."/>
            <person name="Bonnet E."/>
            <person name="Bothwell J.H."/>
            <person name="Bowler C."/>
            <person name="Boyen C."/>
            <person name="Brownlee C."/>
            <person name="Carrano C.J."/>
            <person name="Charrier B."/>
            <person name="Cho G.Y."/>
            <person name="Coelho S.M."/>
            <person name="Collen J."/>
            <person name="Corre E."/>
            <person name="Da Silva C."/>
            <person name="Delage L."/>
            <person name="Delaroque N."/>
            <person name="Dittami S.M."/>
            <person name="Doulbeau S."/>
            <person name="Elias M."/>
            <person name="Farnham G."/>
            <person name="Gachon C.M."/>
            <person name="Gschloessl B."/>
            <person name="Heesch S."/>
            <person name="Jabbari K."/>
            <person name="Jubin C."/>
            <person name="Kawai H."/>
            <person name="Kimura K."/>
            <person name="Kloareg B."/>
            <person name="Kupper F.C."/>
            <person name="Lang D."/>
            <person name="Le Bail A."/>
            <person name="Leblanc C."/>
            <person name="Lerouge P."/>
            <person name="Lohr M."/>
            <person name="Lopez P.J."/>
            <person name="Martens C."/>
            <person name="Maumus F."/>
            <person name="Michel G."/>
            <person name="Miranda-Saavedra D."/>
            <person name="Morales J."/>
            <person name="Moreau H."/>
            <person name="Motomura T."/>
            <person name="Nagasato C."/>
            <person name="Napoli C.A."/>
            <person name="Nelson D.R."/>
            <person name="Nyvall-Collen P."/>
            <person name="Peters A.F."/>
            <person name="Pommier C."/>
            <person name="Potin P."/>
            <person name="Poulain J."/>
            <person name="Quesneville H."/>
            <person name="Read B."/>
            <person name="Rensing S.A."/>
            <person name="Ritter A."/>
            <person name="Rousvoal S."/>
            <person name="Samanta M."/>
            <person name="Samson G."/>
            <person name="Schroeder D.C."/>
            <person name="Segurens B."/>
            <person name="Strittmatter M."/>
            <person name="Tonon T."/>
            <person name="Tregear J.W."/>
            <person name="Valentin K."/>
            <person name="von Dassow P."/>
            <person name="Yamagishi T."/>
            <person name="Van de Peer Y."/>
            <person name="Wincker P."/>
        </authorList>
    </citation>
    <scope>NUCLEOTIDE SEQUENCE [LARGE SCALE GENOMIC DNA]</scope>
    <source>
        <strain evidence="2">Ec32 / CCAP1310/4</strain>
    </source>
</reference>
<protein>
    <submittedName>
        <fullName evidence="1">Uncharacterized protein</fullName>
    </submittedName>
</protein>
<evidence type="ECO:0000313" key="1">
    <source>
        <dbReference type="EMBL" id="CBJ33433.1"/>
    </source>
</evidence>
<evidence type="ECO:0000313" key="2">
    <source>
        <dbReference type="Proteomes" id="UP000002630"/>
    </source>
</evidence>
<dbReference type="EMBL" id="FN649760">
    <property type="protein sequence ID" value="CBJ33433.1"/>
    <property type="molecule type" value="Genomic_DNA"/>
</dbReference>
<dbReference type="AlphaFoldDB" id="D7G2S9"/>